<dbReference type="PROSITE" id="PS50213">
    <property type="entry name" value="FAS1"/>
    <property type="match status" value="2"/>
</dbReference>
<feature type="signal peptide" evidence="10">
    <location>
        <begin position="1"/>
        <end position="22"/>
    </location>
</feature>
<evidence type="ECO:0000256" key="10">
    <source>
        <dbReference type="SAM" id="SignalP"/>
    </source>
</evidence>
<dbReference type="AlphaFoldDB" id="A0AAW1LEN8"/>
<evidence type="ECO:0000256" key="9">
    <source>
        <dbReference type="SAM" id="MobiDB-lite"/>
    </source>
</evidence>
<feature type="region of interest" description="Disordered" evidence="9">
    <location>
        <begin position="219"/>
        <end position="264"/>
    </location>
</feature>
<dbReference type="SUPFAM" id="SSF82153">
    <property type="entry name" value="FAS1 domain"/>
    <property type="match status" value="2"/>
</dbReference>
<evidence type="ECO:0000256" key="7">
    <source>
        <dbReference type="ARBA" id="ARBA00023180"/>
    </source>
</evidence>
<reference evidence="12" key="1">
    <citation type="submission" date="2024-03" db="EMBL/GenBank/DDBJ databases">
        <title>WGS assembly of Saponaria officinalis var. Norfolk2.</title>
        <authorList>
            <person name="Jenkins J."/>
            <person name="Shu S."/>
            <person name="Grimwood J."/>
            <person name="Barry K."/>
            <person name="Goodstein D."/>
            <person name="Schmutz J."/>
            <person name="Leebens-Mack J."/>
            <person name="Osbourn A."/>
        </authorList>
    </citation>
    <scope>NUCLEOTIDE SEQUENCE [LARGE SCALE GENOMIC DNA]</scope>
    <source>
        <strain evidence="12">JIC</strain>
    </source>
</reference>
<evidence type="ECO:0000259" key="11">
    <source>
        <dbReference type="PROSITE" id="PS50213"/>
    </source>
</evidence>
<feature type="domain" description="FAS1" evidence="11">
    <location>
        <begin position="271"/>
        <end position="414"/>
    </location>
</feature>
<evidence type="ECO:0000256" key="2">
    <source>
        <dbReference type="ARBA" id="ARBA00007843"/>
    </source>
</evidence>
<evidence type="ECO:0000256" key="6">
    <source>
        <dbReference type="ARBA" id="ARBA00022974"/>
    </source>
</evidence>
<dbReference type="InterPro" id="IPR036378">
    <property type="entry name" value="FAS1_dom_sf"/>
</dbReference>
<keyword evidence="7" id="KW-0325">Glycoprotein</keyword>
<organism evidence="12 13">
    <name type="scientific">Saponaria officinalis</name>
    <name type="common">Common soapwort</name>
    <name type="synonym">Lychnis saponaria</name>
    <dbReference type="NCBI Taxonomy" id="3572"/>
    <lineage>
        <taxon>Eukaryota</taxon>
        <taxon>Viridiplantae</taxon>
        <taxon>Streptophyta</taxon>
        <taxon>Embryophyta</taxon>
        <taxon>Tracheophyta</taxon>
        <taxon>Spermatophyta</taxon>
        <taxon>Magnoliopsida</taxon>
        <taxon>eudicotyledons</taxon>
        <taxon>Gunneridae</taxon>
        <taxon>Pentapetalae</taxon>
        <taxon>Caryophyllales</taxon>
        <taxon>Caryophyllaceae</taxon>
        <taxon>Caryophylleae</taxon>
        <taxon>Saponaria</taxon>
    </lineage>
</organism>
<comment type="similarity">
    <text evidence="2">Belongs to the fasciclin-like AGP family.</text>
</comment>
<keyword evidence="5" id="KW-0677">Repeat</keyword>
<comment type="caution">
    <text evidence="12">The sequence shown here is derived from an EMBL/GenBank/DDBJ whole genome shotgun (WGS) entry which is preliminary data.</text>
</comment>
<evidence type="ECO:0000313" key="12">
    <source>
        <dbReference type="EMBL" id="KAK9734643.1"/>
    </source>
</evidence>
<dbReference type="Gene3D" id="2.30.180.10">
    <property type="entry name" value="FAS1 domain"/>
    <property type="match status" value="2"/>
</dbReference>
<dbReference type="InterPro" id="IPR044654">
    <property type="entry name" value="FLA15/16/17/18"/>
</dbReference>
<comment type="function">
    <text evidence="8">May be a cell surface adhesion protein.</text>
</comment>
<dbReference type="Pfam" id="PF02469">
    <property type="entry name" value="Fasciclin"/>
    <property type="match status" value="2"/>
</dbReference>
<feature type="compositionally biased region" description="Pro residues" evidence="9">
    <location>
        <begin position="249"/>
        <end position="259"/>
    </location>
</feature>
<comment type="subcellular location">
    <subcellularLocation>
        <location evidence="1">Secreted</location>
    </subcellularLocation>
</comment>
<feature type="domain" description="FAS1" evidence="11">
    <location>
        <begin position="50"/>
        <end position="180"/>
    </location>
</feature>
<dbReference type="EMBL" id="JBDFQZ010000004">
    <property type="protein sequence ID" value="KAK9734643.1"/>
    <property type="molecule type" value="Genomic_DNA"/>
</dbReference>
<dbReference type="InterPro" id="IPR000782">
    <property type="entry name" value="FAS1_domain"/>
</dbReference>
<dbReference type="PANTHER" id="PTHR32499:SF3">
    <property type="entry name" value="FASCICLIN-LIKE ARABINOGALACTAN PROTEIN 16"/>
    <property type="match status" value="1"/>
</dbReference>
<proteinExistence type="inferred from homology"/>
<sequence>MSGLTLPFSTFLLLSLLFSASALPARPSKPTSPSSSSSSLSLPSLPSQINSNSVLVALLDSHYTELTELIEKALLLPTLERVVGRSNITIFAPTNDALDKHLDPLFKRFLLQPGNLKSLQSFVLFHVVPKRVDSDHVGNGPSQHHHTTLSKDKIVDPVNVVRPNDLVRPDGVIHGIERVLIPRSVLEDFNRRGRNLRSISAVLPEGAPVVDPRTNKLLKRKLASSSPSSSGPPPASSISIYEAMSPGPSLAPAPAPGPGGPTHHFDGEAQVKDFIHTLLHYGGYNELADILVNLTSLATEMGKLVSEGYVITVLAPNDEAMSKLNTDQLSEPGAPEQIVYYHIIPEYQTEESMYNAVRRFGKVRYDTLRLPHKLTAEEADGSVRFGSGDSWAYLFDPDIYTDGRISVQGIDGVLFPIEDKDDEIKGSPLPSKVVPKSRRGKLLETTCWMLGSMGNRFCR</sequence>
<dbReference type="PANTHER" id="PTHR32499">
    <property type="entry name" value="FASCICLIN-LIKE ARABINOGALACTAN PROTEIN 16"/>
    <property type="match status" value="1"/>
</dbReference>
<evidence type="ECO:0000256" key="4">
    <source>
        <dbReference type="ARBA" id="ARBA00022729"/>
    </source>
</evidence>
<evidence type="ECO:0000256" key="5">
    <source>
        <dbReference type="ARBA" id="ARBA00022737"/>
    </source>
</evidence>
<keyword evidence="6" id="KW-0654">Proteoglycan</keyword>
<evidence type="ECO:0000256" key="8">
    <source>
        <dbReference type="ARBA" id="ARBA00024686"/>
    </source>
</evidence>
<name>A0AAW1LEN8_SAPOF</name>
<feature type="compositionally biased region" description="Low complexity" evidence="9">
    <location>
        <begin position="236"/>
        <end position="248"/>
    </location>
</feature>
<dbReference type="Proteomes" id="UP001443914">
    <property type="component" value="Unassembled WGS sequence"/>
</dbReference>
<evidence type="ECO:0000256" key="1">
    <source>
        <dbReference type="ARBA" id="ARBA00004613"/>
    </source>
</evidence>
<evidence type="ECO:0000256" key="3">
    <source>
        <dbReference type="ARBA" id="ARBA00022525"/>
    </source>
</evidence>
<accession>A0AAW1LEN8</accession>
<evidence type="ECO:0000313" key="13">
    <source>
        <dbReference type="Proteomes" id="UP001443914"/>
    </source>
</evidence>
<dbReference type="GO" id="GO:0005576">
    <property type="term" value="C:extracellular region"/>
    <property type="evidence" value="ECO:0007669"/>
    <property type="project" value="UniProtKB-SubCell"/>
</dbReference>
<protein>
    <recommendedName>
        <fullName evidence="11">FAS1 domain-containing protein</fullName>
    </recommendedName>
</protein>
<gene>
    <name evidence="12" type="ORF">RND81_04G154100</name>
</gene>
<keyword evidence="4 10" id="KW-0732">Signal</keyword>
<keyword evidence="3" id="KW-0964">Secreted</keyword>
<feature type="chain" id="PRO_5043373903" description="FAS1 domain-containing protein" evidence="10">
    <location>
        <begin position="23"/>
        <end position="459"/>
    </location>
</feature>
<keyword evidence="13" id="KW-1185">Reference proteome</keyword>
<dbReference type="FunFam" id="2.30.180.10:FF:000011">
    <property type="entry name" value="Fasciclin-like arabinogalactan protein 16"/>
    <property type="match status" value="1"/>
</dbReference>
<dbReference type="SMART" id="SM00554">
    <property type="entry name" value="FAS1"/>
    <property type="match status" value="2"/>
</dbReference>